<evidence type="ECO:0000313" key="1">
    <source>
        <dbReference type="EMBL" id="VWB90052.1"/>
    </source>
</evidence>
<dbReference type="AlphaFoldDB" id="A0A6P2N752"/>
<name>A0A6P2N752_9BURK</name>
<sequence length="40" mass="4433">MSLEQTQQAVLGEWTSIAPEVRPSAQKNADGTIKPFYLRA</sequence>
<proteinExistence type="predicted"/>
<protein>
    <submittedName>
        <fullName evidence="1">Uncharacterized protein</fullName>
    </submittedName>
</protein>
<dbReference type="GeneID" id="93173938"/>
<evidence type="ECO:0000313" key="2">
    <source>
        <dbReference type="Proteomes" id="UP000494162"/>
    </source>
</evidence>
<dbReference type="Proteomes" id="UP000494162">
    <property type="component" value="Unassembled WGS sequence"/>
</dbReference>
<dbReference type="RefSeq" id="WP_006489040.1">
    <property type="nucleotide sequence ID" value="NZ_CABVPP010000037.1"/>
</dbReference>
<organism evidence="1 2">
    <name type="scientific">Burkholderia pseudomultivorans</name>
    <dbReference type="NCBI Taxonomy" id="1207504"/>
    <lineage>
        <taxon>Bacteria</taxon>
        <taxon>Pseudomonadati</taxon>
        <taxon>Pseudomonadota</taxon>
        <taxon>Betaproteobacteria</taxon>
        <taxon>Burkholderiales</taxon>
        <taxon>Burkholderiaceae</taxon>
        <taxon>Burkholderia</taxon>
        <taxon>Burkholderia cepacia complex</taxon>
    </lineage>
</organism>
<reference evidence="1 2" key="1">
    <citation type="submission" date="2019-09" db="EMBL/GenBank/DDBJ databases">
        <authorList>
            <person name="Depoorter E."/>
        </authorList>
    </citation>
    <scope>NUCLEOTIDE SEQUENCE [LARGE SCALE GENOMIC DNA]</scope>
    <source>
        <strain evidence="1">LMG 26883</strain>
    </source>
</reference>
<accession>A0A6P2N752</accession>
<gene>
    <name evidence="1" type="ORF">BPS26883_04335</name>
</gene>
<dbReference type="EMBL" id="CABVPP010000037">
    <property type="protein sequence ID" value="VWB90052.1"/>
    <property type="molecule type" value="Genomic_DNA"/>
</dbReference>